<feature type="compositionally biased region" description="Low complexity" evidence="2">
    <location>
        <begin position="97"/>
        <end position="108"/>
    </location>
</feature>
<evidence type="ECO:0000256" key="1">
    <source>
        <dbReference type="SAM" id="Coils"/>
    </source>
</evidence>
<dbReference type="InterPro" id="IPR003347">
    <property type="entry name" value="JmjC_dom"/>
</dbReference>
<evidence type="ECO:0000256" key="2">
    <source>
        <dbReference type="SAM" id="MobiDB-lite"/>
    </source>
</evidence>
<name>A0AA38RZJ0_9PEZI</name>
<feature type="compositionally biased region" description="Basic and acidic residues" evidence="2">
    <location>
        <begin position="458"/>
        <end position="482"/>
    </location>
</feature>
<feature type="coiled-coil region" evidence="1">
    <location>
        <begin position="914"/>
        <end position="941"/>
    </location>
</feature>
<feature type="region of interest" description="Disordered" evidence="2">
    <location>
        <begin position="76"/>
        <end position="108"/>
    </location>
</feature>
<dbReference type="PROSITE" id="PS51184">
    <property type="entry name" value="JMJC"/>
    <property type="match status" value="1"/>
</dbReference>
<feature type="region of interest" description="Disordered" evidence="2">
    <location>
        <begin position="457"/>
        <end position="488"/>
    </location>
</feature>
<keyword evidence="1" id="KW-0175">Coiled coil</keyword>
<feature type="region of interest" description="Disordered" evidence="2">
    <location>
        <begin position="142"/>
        <end position="175"/>
    </location>
</feature>
<dbReference type="Proteomes" id="UP001174691">
    <property type="component" value="Unassembled WGS sequence"/>
</dbReference>
<organism evidence="4 5">
    <name type="scientific">Coniochaeta hoffmannii</name>
    <dbReference type="NCBI Taxonomy" id="91930"/>
    <lineage>
        <taxon>Eukaryota</taxon>
        <taxon>Fungi</taxon>
        <taxon>Dikarya</taxon>
        <taxon>Ascomycota</taxon>
        <taxon>Pezizomycotina</taxon>
        <taxon>Sordariomycetes</taxon>
        <taxon>Sordariomycetidae</taxon>
        <taxon>Coniochaetales</taxon>
        <taxon>Coniochaetaceae</taxon>
        <taxon>Coniochaeta</taxon>
    </lineage>
</organism>
<feature type="region of interest" description="Disordered" evidence="2">
    <location>
        <begin position="316"/>
        <end position="433"/>
    </location>
</feature>
<evidence type="ECO:0000259" key="3">
    <source>
        <dbReference type="PROSITE" id="PS51184"/>
    </source>
</evidence>
<dbReference type="SUPFAM" id="SSF51197">
    <property type="entry name" value="Clavaminate synthase-like"/>
    <property type="match status" value="1"/>
</dbReference>
<feature type="compositionally biased region" description="Polar residues" evidence="2">
    <location>
        <begin position="86"/>
        <end position="96"/>
    </location>
</feature>
<accession>A0AA38RZJ0</accession>
<proteinExistence type="predicted"/>
<gene>
    <name evidence="4" type="ORF">NKR19_g5150</name>
</gene>
<dbReference type="AlphaFoldDB" id="A0AA38RZJ0"/>
<evidence type="ECO:0000313" key="5">
    <source>
        <dbReference type="Proteomes" id="UP001174691"/>
    </source>
</evidence>
<feature type="region of interest" description="Disordered" evidence="2">
    <location>
        <begin position="267"/>
        <end position="291"/>
    </location>
</feature>
<evidence type="ECO:0000313" key="4">
    <source>
        <dbReference type="EMBL" id="KAJ9150952.1"/>
    </source>
</evidence>
<feature type="region of interest" description="Disordered" evidence="2">
    <location>
        <begin position="1"/>
        <end position="44"/>
    </location>
</feature>
<dbReference type="Gene3D" id="2.60.120.650">
    <property type="entry name" value="Cupin"/>
    <property type="match status" value="1"/>
</dbReference>
<keyword evidence="5" id="KW-1185">Reference proteome</keyword>
<sequence length="949" mass="105257">MKSRKKKASSSSAEPWAQLLTVSSSRLQGNQMAGMPPPAAQGQAFVRQEQRGGQPEFIDTMDIAQILASIASNANGAQKPVAGPSSPLQTNGNYSSGGAPQQQQQMRFQHGGPQMVLNNPRHFHNHGPLKHENRPEPVLLPMGNAAGSSLPTPKSQVTRQAPPNGHADLPSPPLQNGRLPPPRQFGCCPAEVPHILLQILDCHNAMPWNTAPLLEHLLQFKPYVTGLCSQHLQKYSAISVAFLLEAEAARSSRPVTQTSAFPSSFTAAVANGVPSPPADDQPPSKRQRVDGPSCHAPYYDCAVACTPGNHCPSLDRSHGQNFEEAQAPEQARSPARVQGANSTQNPDHVQPIASLEGPDQGQIPDFVQRPYSGPGPDDIQMPAYVQSPDHSRNSGPARGSDFGLNHKHTQHLGPPLELNPAMATSDAQTHDPIQRPDHAQHLAHPQQFAHAQAPYHPESYEHPQRPDYPHVPDPVQKSEHGHMPGLPQHLPLVHQLERPQHTEHAQHLDHAQYPVPVQGPASSQGNERAPMLDPRLNHAPRLDYSGPMPAHGQMLDHTPRLDQVRDNQFRLRVMHELQAKPTLAKGKSHGDCTGRLVLRLLQLCQSPDETEAYVLTGQEAAARMEAGPPDCPIFTEGQQLFSWAPDSRPIEQMFRRMENLDRSVSVQVPSRKSHYRTFEKHKLLEIQQRFLESGNMENDDPWNILDLSNPLPPTTMPKFLAGENCQLLPRVRDAVLGGSSGERTVAAKEKWNEWLNIMDWVLMSEGGHHTAPHTDSHGLSTWITVQEGLFGFGWLSRPTKEEKDAWITNPHEFSGGRWRFTVLTPGKTVFFPSGTVHFVFRLRHGQTLALGGHILQWNGVERWINVVREQMRSPHITNEDVEWSAPKYVKVIADLVKNRVTNGRVAELGGKEMADRFLKLVEEFEQEFEKEIKEAKAAMAKPPAKKRKR</sequence>
<feature type="compositionally biased region" description="Polar residues" evidence="2">
    <location>
        <begin position="20"/>
        <end position="30"/>
    </location>
</feature>
<feature type="domain" description="JmjC" evidence="3">
    <location>
        <begin position="700"/>
        <end position="871"/>
    </location>
</feature>
<protein>
    <submittedName>
        <fullName evidence="4">Lysine-specific demethylase 2B</fullName>
    </submittedName>
</protein>
<comment type="caution">
    <text evidence="4">The sequence shown here is derived from an EMBL/GenBank/DDBJ whole genome shotgun (WGS) entry which is preliminary data.</text>
</comment>
<feature type="compositionally biased region" description="Polar residues" evidence="2">
    <location>
        <begin position="146"/>
        <end position="161"/>
    </location>
</feature>
<reference evidence="4" key="1">
    <citation type="submission" date="2022-07" db="EMBL/GenBank/DDBJ databases">
        <title>Fungi with potential for degradation of polypropylene.</title>
        <authorList>
            <person name="Gostincar C."/>
        </authorList>
    </citation>
    <scope>NUCLEOTIDE SEQUENCE</scope>
    <source>
        <strain evidence="4">EXF-13287</strain>
    </source>
</reference>
<dbReference type="EMBL" id="JANBVN010000068">
    <property type="protein sequence ID" value="KAJ9150952.1"/>
    <property type="molecule type" value="Genomic_DNA"/>
</dbReference>